<dbReference type="SUPFAM" id="SSF51445">
    <property type="entry name" value="(Trans)glycosidases"/>
    <property type="match status" value="1"/>
</dbReference>
<evidence type="ECO:0000313" key="1">
    <source>
        <dbReference type="EMBL" id="ANU78713.1"/>
    </source>
</evidence>
<dbReference type="KEGG" id="byl:A4V09_16120"/>
<dbReference type="STRING" id="1796616.A4V09_16120"/>
<evidence type="ECO:0000313" key="2">
    <source>
        <dbReference type="Proteomes" id="UP000092574"/>
    </source>
</evidence>
<organism evidence="1 2">
    <name type="scientific">Blautia pseudococcoides</name>
    <dbReference type="NCBI Taxonomy" id="1796616"/>
    <lineage>
        <taxon>Bacteria</taxon>
        <taxon>Bacillati</taxon>
        <taxon>Bacillota</taxon>
        <taxon>Clostridia</taxon>
        <taxon>Lachnospirales</taxon>
        <taxon>Lachnospiraceae</taxon>
        <taxon>Blautia</taxon>
    </lineage>
</organism>
<protein>
    <submittedName>
        <fullName evidence="1">Uncharacterized protein</fullName>
    </submittedName>
</protein>
<gene>
    <name evidence="1" type="ORF">A4V09_16120</name>
</gene>
<dbReference type="AlphaFoldDB" id="A0A1C7III3"/>
<sequence>MKKVTMKPAKCAVDLGDGSERGLYVNQDYILQKLHRPHRAINLMYCYYPLDEGWPCRASKAFPGKSGESSWDYPYDDYFPYLGGAEGNREGEPFTSIKDVRRHGQDVILTLTCDTKITEAQMIAVAKDLRTFGRIMLRLNHEATGTWFSFNKRASYQEVADFFVKFHCVLKEYAPNVRTIICLGGIEELDSCEITKEQEFRDTINKADIWSVDHYLSLNWGWPFEVAEKDNFKHNYRLTSHIYELAKLSYKRYRYLNHGEEKPMVISEFNDDGDVMGPFAQAERVKEFFQIIAEDKEKWLSGLTLYQFRDDGRLGLEITDPNNRDVGIEQPVLSVYRDIIHQDFFKPVIAGEEYAALPVTLRWGGSEDAEGICMEINLESMPVFAEACFEGELAEANFMMELNGHWFYKAPGTTFVDFMPAFFETTVKANTILPLHIFAPPGDGENHPSQGKDWQENYYYQVTKLPGIRVRYEPVFV</sequence>
<keyword evidence="2" id="KW-1185">Reference proteome</keyword>
<dbReference type="InterPro" id="IPR017853">
    <property type="entry name" value="GH"/>
</dbReference>
<dbReference type="Gene3D" id="3.20.20.80">
    <property type="entry name" value="Glycosidases"/>
    <property type="match status" value="1"/>
</dbReference>
<dbReference type="Proteomes" id="UP000092574">
    <property type="component" value="Chromosome"/>
</dbReference>
<accession>A0A1C7III3</accession>
<dbReference type="EMBL" id="CP015405">
    <property type="protein sequence ID" value="ANU78713.1"/>
    <property type="molecule type" value="Genomic_DNA"/>
</dbReference>
<proteinExistence type="predicted"/>
<name>A0A1C7III3_9FIRM</name>
<reference evidence="1" key="1">
    <citation type="submission" date="2017-04" db="EMBL/GenBank/DDBJ databases">
        <title>Complete Genome Sequences of Twelve Strains of a Stable Defined Moderately Diverse Mouse Microbiota 2 (sDMDMm2).</title>
        <authorList>
            <person name="Uchimura Y."/>
            <person name="Wyss M."/>
            <person name="Brugiroux S."/>
            <person name="Limenitakis J.P."/>
            <person name="Stecher B."/>
            <person name="McCoy K.D."/>
            <person name="Macpherson A.J."/>
        </authorList>
    </citation>
    <scope>NUCLEOTIDE SEQUENCE</scope>
    <source>
        <strain evidence="1">YL58</strain>
    </source>
</reference>